<keyword evidence="2" id="KW-1185">Reference proteome</keyword>
<accession>A0A1H3CZ90</accession>
<dbReference type="Proteomes" id="UP000198534">
    <property type="component" value="Unassembled WGS sequence"/>
</dbReference>
<proteinExistence type="predicted"/>
<feature type="non-terminal residue" evidence="1">
    <location>
        <position position="1"/>
    </location>
</feature>
<evidence type="ECO:0000313" key="1">
    <source>
        <dbReference type="EMBL" id="SDX59386.1"/>
    </source>
</evidence>
<dbReference type="EMBL" id="FNNQ01000033">
    <property type="protein sequence ID" value="SDX59386.1"/>
    <property type="molecule type" value="Genomic_DNA"/>
</dbReference>
<dbReference type="AlphaFoldDB" id="A0A1H3CZ90"/>
<sequence length="66" mass="7016">VSLFVAQSLIISPPIPQTVLETTDSFTFLDTNASGDITYSLTPTYVQGNPGSNLQITSRTLIASVI</sequence>
<protein>
    <submittedName>
        <fullName evidence="1">Uncharacterized protein</fullName>
    </submittedName>
</protein>
<dbReference type="RefSeq" id="WP_218142315.1">
    <property type="nucleotide sequence ID" value="NZ_FNNQ01000033.1"/>
</dbReference>
<name>A0A1H3CZ90_9BACL</name>
<reference evidence="1 2" key="1">
    <citation type="submission" date="2016-10" db="EMBL/GenBank/DDBJ databases">
        <authorList>
            <person name="de Groot N.N."/>
        </authorList>
    </citation>
    <scope>NUCLEOTIDE SEQUENCE [LARGE SCALE GENOMIC DNA]</scope>
    <source>
        <strain evidence="1 2">DSM 45610</strain>
    </source>
</reference>
<evidence type="ECO:0000313" key="2">
    <source>
        <dbReference type="Proteomes" id="UP000198534"/>
    </source>
</evidence>
<organism evidence="1 2">
    <name type="scientific">Marininema mesophilum</name>
    <dbReference type="NCBI Taxonomy" id="1048340"/>
    <lineage>
        <taxon>Bacteria</taxon>
        <taxon>Bacillati</taxon>
        <taxon>Bacillota</taxon>
        <taxon>Bacilli</taxon>
        <taxon>Bacillales</taxon>
        <taxon>Thermoactinomycetaceae</taxon>
        <taxon>Marininema</taxon>
    </lineage>
</organism>
<gene>
    <name evidence="1" type="ORF">SAMN05444487_1331</name>
</gene>